<evidence type="ECO:0000313" key="2">
    <source>
        <dbReference type="EMBL" id="KZA15938.1"/>
    </source>
</evidence>
<reference evidence="3" key="2">
    <citation type="submission" date="2015-03" db="EMBL/GenBank/DDBJ databases">
        <authorList>
            <person name="Gallagher L.A."/>
            <person name="Hayden H.S."/>
            <person name="Weiss E.J."/>
            <person name="Hager K.R."/>
            <person name="Ramage E."/>
            <person name="Radey M.R."/>
            <person name="Bydalek R."/>
            <person name="Manoil C."/>
            <person name="Miller S.I."/>
            <person name="Brittnacher M.J."/>
        </authorList>
    </citation>
    <scope>NUCLEOTIDE SEQUENCE [LARGE SCALE GENOMIC DNA]</scope>
    <source>
        <strain evidence="3">AB5075-UW</strain>
    </source>
</reference>
<evidence type="ECO:0000313" key="1">
    <source>
        <dbReference type="EMBL" id="AKA31168.1"/>
    </source>
</evidence>
<sequence>MSNVEELKEELLGQLESVANFMRGMGLDPRIPNDTKQALSKRARDIDELVEKYLEE</sequence>
<accession>A0A0D5YGY8</accession>
<dbReference type="Proteomes" id="UP000076296">
    <property type="component" value="Unassembled WGS sequence"/>
</dbReference>
<dbReference type="EMBL" id="LRDT01000031">
    <property type="protein sequence ID" value="KZA15938.1"/>
    <property type="molecule type" value="Genomic_DNA"/>
</dbReference>
<gene>
    <name evidence="1" type="ORF">ABUW_1424</name>
    <name evidence="2" type="ORF">LV35_02371</name>
</gene>
<dbReference type="RefSeq" id="WP_000072947.1">
    <property type="nucleotide sequence ID" value="NZ_AP022077.1"/>
</dbReference>
<dbReference type="Proteomes" id="UP000032746">
    <property type="component" value="Chromosome"/>
</dbReference>
<protein>
    <submittedName>
        <fullName evidence="1">Uncharacterized protein</fullName>
    </submittedName>
</protein>
<evidence type="ECO:0000313" key="4">
    <source>
        <dbReference type="Proteomes" id="UP000076296"/>
    </source>
</evidence>
<dbReference type="AlphaFoldDB" id="A0A0D5YGY8"/>
<reference evidence="1 3" key="1">
    <citation type="journal article" date="2015" name="J. Bacteriol.">
        <title>Resources for Genetic and Genomic Analysis of Emerging Pathogen Acinetobacter baumannii.</title>
        <authorList>
            <person name="Gallagher L.A."/>
            <person name="Ramage E."/>
            <person name="Weiss E.J."/>
            <person name="Radey M."/>
            <person name="Hayden H.S."/>
            <person name="Held K.G."/>
            <person name="Huse H.K."/>
            <person name="Zurawski D.V."/>
            <person name="Brittnacher M.J."/>
            <person name="Manoil C."/>
        </authorList>
    </citation>
    <scope>NUCLEOTIDE SEQUENCE [LARGE SCALE GENOMIC DNA]</scope>
    <source>
        <strain evidence="1 3">AB5075-UW</strain>
    </source>
</reference>
<organism evidence="1 3">
    <name type="scientific">Acinetobacter baumannii</name>
    <dbReference type="NCBI Taxonomy" id="470"/>
    <lineage>
        <taxon>Bacteria</taxon>
        <taxon>Pseudomonadati</taxon>
        <taxon>Pseudomonadota</taxon>
        <taxon>Gammaproteobacteria</taxon>
        <taxon>Moraxellales</taxon>
        <taxon>Moraxellaceae</taxon>
        <taxon>Acinetobacter</taxon>
        <taxon>Acinetobacter calcoaceticus/baumannii complex</taxon>
    </lineage>
</organism>
<dbReference type="EMBL" id="CP008706">
    <property type="protein sequence ID" value="AKA31168.1"/>
    <property type="molecule type" value="Genomic_DNA"/>
</dbReference>
<evidence type="ECO:0000313" key="3">
    <source>
        <dbReference type="Proteomes" id="UP000032746"/>
    </source>
</evidence>
<dbReference type="PATRIC" id="fig|470.1345.peg.1383"/>
<reference evidence="2 4" key="3">
    <citation type="submission" date="2016-01" db="EMBL/GenBank/DDBJ databases">
        <title>Draft sequences of Acinetobacter baumannii isolates from wounded military personnel.</title>
        <authorList>
            <person name="Arivett B.A."/>
            <person name="Fiester S.E."/>
            <person name="Ream D.C."/>
            <person name="Actis L.A."/>
        </authorList>
    </citation>
    <scope>NUCLEOTIDE SEQUENCE [LARGE SCALE GENOMIC DNA]</scope>
    <source>
        <strain evidence="2 4">AB2828</strain>
    </source>
</reference>
<name>A0A0D5YGY8_ACIBA</name>
<proteinExistence type="predicted"/>